<dbReference type="PANTHER" id="PTHR33734">
    <property type="entry name" value="LYSM DOMAIN-CONTAINING GPI-ANCHORED PROTEIN 2"/>
    <property type="match status" value="1"/>
</dbReference>
<protein>
    <submittedName>
        <fullName evidence="3">LysM peptidoglycan-binding domain-containing protein</fullName>
    </submittedName>
</protein>
<sequence>MKKTFIKSAAIALALSAFSLTHAQAEHFHLIKKGDTLWSLSQKYGMTVKQLRESNDLTSNIIYAGEQLQIQKIIKVKKGDTLWSIAKKHGTTVHQLKYVNGLKSDTIFSGQKLKIPNFVIIRSGDTLWSISQEYGISIDELKRNNGLKNNLIFAGQVLKVSQMHTMPAGYDAEKIRLHVPLNSGYTFTSEEPRTYILQSKTKENYFARVEVLDSQTDIKNVRMNAGEQLAALGSVTELRTQNPLPFYEKAHFFLSAQNTKVQTAIGVKSVDGKILKFTIHYPNEEESEAVYPAMLKILQEITIN</sequence>
<reference evidence="3 4" key="1">
    <citation type="submission" date="2019-08" db="EMBL/GenBank/DDBJ databases">
        <title>Bacillus genomes from the desert of Cuatro Cienegas, Coahuila.</title>
        <authorList>
            <person name="Olmedo-Alvarez G."/>
        </authorList>
    </citation>
    <scope>NUCLEOTIDE SEQUENCE [LARGE SCALE GENOMIC DNA]</scope>
    <source>
        <strain evidence="3 4">CH34_1T</strain>
    </source>
</reference>
<evidence type="ECO:0000313" key="3">
    <source>
        <dbReference type="EMBL" id="TYS13762.1"/>
    </source>
</evidence>
<dbReference type="EMBL" id="VTEI01000017">
    <property type="protein sequence ID" value="TYS13762.1"/>
    <property type="molecule type" value="Genomic_DNA"/>
</dbReference>
<dbReference type="SMART" id="SM00257">
    <property type="entry name" value="LysM"/>
    <property type="match status" value="3"/>
</dbReference>
<dbReference type="Pfam" id="PF01476">
    <property type="entry name" value="LysM"/>
    <property type="match status" value="3"/>
</dbReference>
<keyword evidence="1" id="KW-0732">Signal</keyword>
<name>A0A5D4NLG0_9BACI</name>
<proteinExistence type="predicted"/>
<dbReference type="GO" id="GO:0008932">
    <property type="term" value="F:lytic endotransglycosylase activity"/>
    <property type="evidence" value="ECO:0007669"/>
    <property type="project" value="TreeGrafter"/>
</dbReference>
<evidence type="ECO:0000313" key="4">
    <source>
        <dbReference type="Proteomes" id="UP000322267"/>
    </source>
</evidence>
<feature type="domain" description="LysM" evidence="2">
    <location>
        <begin position="117"/>
        <end position="160"/>
    </location>
</feature>
<dbReference type="PROSITE" id="PS51782">
    <property type="entry name" value="LYSM"/>
    <property type="match status" value="3"/>
</dbReference>
<dbReference type="OrthoDB" id="2572716at2"/>
<evidence type="ECO:0000256" key="1">
    <source>
        <dbReference type="SAM" id="SignalP"/>
    </source>
</evidence>
<dbReference type="CDD" id="cd00118">
    <property type="entry name" value="LysM"/>
    <property type="match status" value="3"/>
</dbReference>
<dbReference type="PANTHER" id="PTHR33734:SF22">
    <property type="entry name" value="MEMBRANE-BOUND LYTIC MUREIN TRANSGLYCOSYLASE D"/>
    <property type="match status" value="1"/>
</dbReference>
<accession>A0A5D4NLG0</accession>
<dbReference type="Gene3D" id="3.10.350.10">
    <property type="entry name" value="LysM domain"/>
    <property type="match status" value="3"/>
</dbReference>
<dbReference type="Proteomes" id="UP000322267">
    <property type="component" value="Unassembled WGS sequence"/>
</dbReference>
<dbReference type="AlphaFoldDB" id="A0A5D4NLG0"/>
<comment type="caution">
    <text evidence="3">The sequence shown here is derived from an EMBL/GenBank/DDBJ whole genome shotgun (WGS) entry which is preliminary data.</text>
</comment>
<feature type="domain" description="LysM" evidence="2">
    <location>
        <begin position="27"/>
        <end position="70"/>
    </location>
</feature>
<feature type="domain" description="LysM" evidence="2">
    <location>
        <begin position="72"/>
        <end position="115"/>
    </location>
</feature>
<gene>
    <name evidence="3" type="ORF">FZC78_20640</name>
</gene>
<feature type="signal peptide" evidence="1">
    <location>
        <begin position="1"/>
        <end position="23"/>
    </location>
</feature>
<dbReference type="InterPro" id="IPR018392">
    <property type="entry name" value="LysM"/>
</dbReference>
<dbReference type="InterPro" id="IPR036779">
    <property type="entry name" value="LysM_dom_sf"/>
</dbReference>
<organism evidence="3 4">
    <name type="scientific">Rossellomorea vietnamensis</name>
    <dbReference type="NCBI Taxonomy" id="218284"/>
    <lineage>
        <taxon>Bacteria</taxon>
        <taxon>Bacillati</taxon>
        <taxon>Bacillota</taxon>
        <taxon>Bacilli</taxon>
        <taxon>Bacillales</taxon>
        <taxon>Bacillaceae</taxon>
        <taxon>Rossellomorea</taxon>
    </lineage>
</organism>
<feature type="chain" id="PRO_5039685490" evidence="1">
    <location>
        <begin position="24"/>
        <end position="304"/>
    </location>
</feature>
<dbReference type="SUPFAM" id="SSF54106">
    <property type="entry name" value="LysM domain"/>
    <property type="match status" value="3"/>
</dbReference>
<evidence type="ECO:0000259" key="2">
    <source>
        <dbReference type="PROSITE" id="PS51782"/>
    </source>
</evidence>